<dbReference type="InterPro" id="IPR023873">
    <property type="entry name" value="FeFe-hyd_GTPase_HydF"/>
</dbReference>
<evidence type="ECO:0000259" key="3">
    <source>
        <dbReference type="Pfam" id="PF01926"/>
    </source>
</evidence>
<dbReference type="EMBL" id="JAGSCS010000014">
    <property type="protein sequence ID" value="MBR0576711.1"/>
    <property type="molecule type" value="Genomic_DNA"/>
</dbReference>
<protein>
    <submittedName>
        <fullName evidence="6">[FeFe] hydrogenase H-cluster maturation GTPase HydF</fullName>
    </submittedName>
</protein>
<dbReference type="InterPro" id="IPR027417">
    <property type="entry name" value="P-loop_NTPase"/>
</dbReference>
<evidence type="ECO:0000259" key="5">
    <source>
        <dbReference type="Pfam" id="PF18133"/>
    </source>
</evidence>
<accession>A0A941CSS8</accession>
<dbReference type="InterPro" id="IPR005225">
    <property type="entry name" value="Small_GTP-bd"/>
</dbReference>
<keyword evidence="1" id="KW-0547">Nucleotide-binding</keyword>
<dbReference type="GO" id="GO:0002098">
    <property type="term" value="P:tRNA wobble uridine modification"/>
    <property type="evidence" value="ECO:0007669"/>
    <property type="project" value="TreeGrafter"/>
</dbReference>
<dbReference type="InterPro" id="IPR006073">
    <property type="entry name" value="GTP-bd"/>
</dbReference>
<evidence type="ECO:0000256" key="1">
    <source>
        <dbReference type="ARBA" id="ARBA00022741"/>
    </source>
</evidence>
<keyword evidence="7" id="KW-1185">Reference proteome</keyword>
<feature type="domain" description="Hydrogen maturase F tetramerization" evidence="5">
    <location>
        <begin position="280"/>
        <end position="395"/>
    </location>
</feature>
<dbReference type="InterPro" id="IPR041606">
    <property type="entry name" value="HydF_dimer"/>
</dbReference>
<dbReference type="Proteomes" id="UP000675379">
    <property type="component" value="Unassembled WGS sequence"/>
</dbReference>
<dbReference type="Gene3D" id="3.40.50.11420">
    <property type="match status" value="1"/>
</dbReference>
<evidence type="ECO:0000313" key="7">
    <source>
        <dbReference type="Proteomes" id="UP000675379"/>
    </source>
</evidence>
<dbReference type="Pfam" id="PF18133">
    <property type="entry name" value="HydF_tetramer"/>
    <property type="match status" value="1"/>
</dbReference>
<dbReference type="Pfam" id="PF01926">
    <property type="entry name" value="MMR_HSR1"/>
    <property type="match status" value="1"/>
</dbReference>
<name>A0A941CSS8_9CLOT</name>
<sequence length="403" mass="44141">MGMNETPRSERLHIGIFGRMNSGKSSLINAMTGQHLSIVSETPGTTTDPVAKSMEILPLGPVVLLDTPGLDDEGELGLLRVKRGYQVLEKTDIALVVVDAKEGMTAMDETILQRIQEKAIPHLVVFSKGDLLQEGIPGADAQGADRITVSAKTGENIRELREKLARLPRKEGEEKRLVADLLSPGDLVILVVPVDSAAPKGRLILPQQQAIRDILDARAQALVVQTDQLKSALEIAGKKPRLVITDSQAFGEVKKIVPEDVELTSFSILLSRYKGDLEGAVKGARTLDQLEEGDRILIAEGCTHHRQCDDIGTVKLPAWIKKHTGKNLIIEHSSGTFYPEELERYALVVHCGGCMLQEKEMQGRIKKSKEAETPMTNYGILIAHMNGILERSIRPFATKEHGL</sequence>
<reference evidence="6" key="1">
    <citation type="submission" date="2021-04" db="EMBL/GenBank/DDBJ databases">
        <title>Proteiniclasticum sedimins sp. nov., an obligate anaerobic bacterium isolated from anaerobic sludge.</title>
        <authorList>
            <person name="Liu J."/>
        </authorList>
    </citation>
    <scope>NUCLEOTIDE SEQUENCE</scope>
    <source>
        <strain evidence="6">BAD-10</strain>
    </source>
</reference>
<dbReference type="AlphaFoldDB" id="A0A941CSS8"/>
<feature type="domain" description="Hydrogen maturase F dimerization" evidence="4">
    <location>
        <begin position="177"/>
        <end position="275"/>
    </location>
</feature>
<dbReference type="GO" id="GO:0005737">
    <property type="term" value="C:cytoplasm"/>
    <property type="evidence" value="ECO:0007669"/>
    <property type="project" value="TreeGrafter"/>
</dbReference>
<comment type="caution">
    <text evidence="6">The sequence shown here is derived from an EMBL/GenBank/DDBJ whole genome shotgun (WGS) entry which is preliminary data.</text>
</comment>
<gene>
    <name evidence="6" type="primary">hydF</name>
    <name evidence="6" type="ORF">KCG48_10220</name>
</gene>
<dbReference type="Gene3D" id="3.40.50.300">
    <property type="entry name" value="P-loop containing nucleotide triphosphate hydrolases"/>
    <property type="match status" value="1"/>
</dbReference>
<dbReference type="InterPro" id="IPR040644">
    <property type="entry name" value="HydF_tetramer"/>
</dbReference>
<dbReference type="CDD" id="cd00880">
    <property type="entry name" value="Era_like"/>
    <property type="match status" value="1"/>
</dbReference>
<dbReference type="SUPFAM" id="SSF52540">
    <property type="entry name" value="P-loop containing nucleoside triphosphate hydrolases"/>
    <property type="match status" value="1"/>
</dbReference>
<evidence type="ECO:0000259" key="4">
    <source>
        <dbReference type="Pfam" id="PF18128"/>
    </source>
</evidence>
<evidence type="ECO:0000313" key="6">
    <source>
        <dbReference type="EMBL" id="MBR0576711.1"/>
    </source>
</evidence>
<feature type="domain" description="G" evidence="3">
    <location>
        <begin position="13"/>
        <end position="128"/>
    </location>
</feature>
<keyword evidence="2" id="KW-0342">GTP-binding</keyword>
<dbReference type="NCBIfam" id="TIGR00231">
    <property type="entry name" value="small_GTP"/>
    <property type="match status" value="1"/>
</dbReference>
<organism evidence="6 7">
    <name type="scientific">Proteiniclasticum sediminis</name>
    <dbReference type="NCBI Taxonomy" id="2804028"/>
    <lineage>
        <taxon>Bacteria</taxon>
        <taxon>Bacillati</taxon>
        <taxon>Bacillota</taxon>
        <taxon>Clostridia</taxon>
        <taxon>Eubacteriales</taxon>
        <taxon>Clostridiaceae</taxon>
        <taxon>Proteiniclasticum</taxon>
    </lineage>
</organism>
<proteinExistence type="predicted"/>
<dbReference type="NCBIfam" id="TIGR03918">
    <property type="entry name" value="GTP_HydF"/>
    <property type="match status" value="1"/>
</dbReference>
<dbReference type="Gene3D" id="3.40.50.11410">
    <property type="match status" value="1"/>
</dbReference>
<dbReference type="PANTHER" id="PTHR42714:SF6">
    <property type="entry name" value="TRANSLATION INITIATION FACTOR IF-2"/>
    <property type="match status" value="1"/>
</dbReference>
<dbReference type="GO" id="GO:0005525">
    <property type="term" value="F:GTP binding"/>
    <property type="evidence" value="ECO:0007669"/>
    <property type="project" value="UniProtKB-KW"/>
</dbReference>
<dbReference type="RefSeq" id="WP_211802068.1">
    <property type="nucleotide sequence ID" value="NZ_JAGSCS010000014.1"/>
</dbReference>
<dbReference type="PANTHER" id="PTHR42714">
    <property type="entry name" value="TRNA MODIFICATION GTPASE GTPBP3"/>
    <property type="match status" value="1"/>
</dbReference>
<dbReference type="Pfam" id="PF18128">
    <property type="entry name" value="HydF_dimer"/>
    <property type="match status" value="1"/>
</dbReference>
<dbReference type="GO" id="GO:0030488">
    <property type="term" value="P:tRNA methylation"/>
    <property type="evidence" value="ECO:0007669"/>
    <property type="project" value="TreeGrafter"/>
</dbReference>
<evidence type="ECO:0000256" key="2">
    <source>
        <dbReference type="ARBA" id="ARBA00023134"/>
    </source>
</evidence>